<evidence type="ECO:0000313" key="2">
    <source>
        <dbReference type="Proteomes" id="UP000241868"/>
    </source>
</evidence>
<comment type="caution">
    <text evidence="1">The sequence shown here is derived from an EMBL/GenBank/DDBJ whole genome shotgun (WGS) entry which is preliminary data.</text>
</comment>
<evidence type="ECO:0000313" key="1">
    <source>
        <dbReference type="EMBL" id="PSJ80102.1"/>
    </source>
</evidence>
<proteinExistence type="predicted"/>
<sequence length="74" mass="8788">MIDFYCRPSENLSEYFRRPLYWETMLQTHYRETLQNGGRVGFPSLKGNDLHKPLARQQNQFRTVCTVCGQLAIY</sequence>
<reference evidence="1 2" key="1">
    <citation type="submission" date="2018-03" db="EMBL/GenBank/DDBJ databases">
        <title>Neisseria weixii sp. nov., isolated from the intestinal contents of Tibetan Plateau pika (Ochotona curzoniae) in Yushu, Qinghai Province, China.</title>
        <authorList>
            <person name="Gui Z."/>
        </authorList>
    </citation>
    <scope>NUCLEOTIDE SEQUENCE [LARGE SCALE GENOMIC DNA]</scope>
    <source>
        <strain evidence="1 2">ATCC 51483</strain>
    </source>
</reference>
<dbReference type="Proteomes" id="UP000241868">
    <property type="component" value="Unassembled WGS sequence"/>
</dbReference>
<organism evidence="1 2">
    <name type="scientific">Neisseria iguanae</name>
    <dbReference type="NCBI Taxonomy" id="90242"/>
    <lineage>
        <taxon>Bacteria</taxon>
        <taxon>Pseudomonadati</taxon>
        <taxon>Pseudomonadota</taxon>
        <taxon>Betaproteobacteria</taxon>
        <taxon>Neisseriales</taxon>
        <taxon>Neisseriaceae</taxon>
        <taxon>Neisseria</taxon>
    </lineage>
</organism>
<protein>
    <submittedName>
        <fullName evidence="1">Uncharacterized protein</fullName>
    </submittedName>
</protein>
<accession>A0A2P7TZE8</accession>
<gene>
    <name evidence="1" type="ORF">C7N83_08275</name>
</gene>
<dbReference type="AlphaFoldDB" id="A0A2P7TZE8"/>
<name>A0A2P7TZE8_9NEIS</name>
<dbReference type="EMBL" id="PXYY01000049">
    <property type="protein sequence ID" value="PSJ80102.1"/>
    <property type="molecule type" value="Genomic_DNA"/>
</dbReference>
<keyword evidence="2" id="KW-1185">Reference proteome</keyword>